<feature type="region of interest" description="Disordered" evidence="4">
    <location>
        <begin position="362"/>
        <end position="382"/>
    </location>
</feature>
<keyword evidence="7" id="KW-1185">Reference proteome</keyword>
<keyword evidence="3" id="KW-0460">Magnesium</keyword>
<dbReference type="InterPro" id="IPR029065">
    <property type="entry name" value="Enolase_C-like"/>
</dbReference>
<sequence>MRITNITASLHKNDVVVPDVPDSVESRIFVFVEVETDTGIKGHGVTGVFLPWAVISCIEQHLLPTLKGLDPLCTEHIHSVVWNRLNIRAYTGVISHALSAVDIALWDIRGKHEGQPVYKLLGGNRNWAPTYATFGYPFFDADQIRDYGKKFVTDGHSMLKMVVGANPSRTWRDDVKRVRAAREAIGPDIGLMIDANYYYNPHDAFLLARGVKDCDLIWFEEPLHQNDARALADLRRQTGVPIAAGQNEGHRWRYRELIEHQAVDVLQPNVLYNGGFTESLKVAHMAQAFNLPVANGGGWPIFNMHLFAGVMNGGPVEFHHGMWVTGKRFFKDTPDPINGRVTIPDRPGLGFEPNYEQLKDARINSPDELSFEGRDSHGYLVR</sequence>
<protein>
    <submittedName>
        <fullName evidence="6">Mandelate racemase/muconate lactonizing enzyme family protein</fullName>
    </submittedName>
</protein>
<comment type="cofactor">
    <cofactor evidence="1">
        <name>Mg(2+)</name>
        <dbReference type="ChEBI" id="CHEBI:18420"/>
    </cofactor>
</comment>
<accession>A0A369VYZ8</accession>
<dbReference type="InterPro" id="IPR018110">
    <property type="entry name" value="Mandel_Rmase/mucon_lact_enz_CS"/>
</dbReference>
<dbReference type="PANTHER" id="PTHR13794">
    <property type="entry name" value="ENOLASE SUPERFAMILY, MANDELATE RACEMASE"/>
    <property type="match status" value="1"/>
</dbReference>
<dbReference type="Gene3D" id="3.20.20.120">
    <property type="entry name" value="Enolase-like C-terminal domain"/>
    <property type="match status" value="1"/>
</dbReference>
<feature type="domain" description="Mandelate racemase/muconate lactonizing enzyme C-terminal" evidence="5">
    <location>
        <begin position="141"/>
        <end position="241"/>
    </location>
</feature>
<reference evidence="7" key="1">
    <citation type="submission" date="2018-07" db="EMBL/GenBank/DDBJ databases">
        <authorList>
            <person name="Liu B.-T."/>
            <person name="Du Z."/>
        </authorList>
    </citation>
    <scope>NUCLEOTIDE SEQUENCE [LARGE SCALE GENOMIC DNA]</scope>
    <source>
        <strain evidence="7">XYN52</strain>
    </source>
</reference>
<evidence type="ECO:0000313" key="6">
    <source>
        <dbReference type="EMBL" id="RDE07624.1"/>
    </source>
</evidence>
<evidence type="ECO:0000313" key="7">
    <source>
        <dbReference type="Proteomes" id="UP000253759"/>
    </source>
</evidence>
<dbReference type="RefSeq" id="WP_114647139.1">
    <property type="nucleotide sequence ID" value="NZ_QQNH01000048.1"/>
</dbReference>
<dbReference type="InterPro" id="IPR046945">
    <property type="entry name" value="RHMD-like"/>
</dbReference>
<dbReference type="Proteomes" id="UP000253759">
    <property type="component" value="Unassembled WGS sequence"/>
</dbReference>
<dbReference type="GO" id="GO:0000287">
    <property type="term" value="F:magnesium ion binding"/>
    <property type="evidence" value="ECO:0007669"/>
    <property type="project" value="UniProtKB-ARBA"/>
</dbReference>
<feature type="compositionally biased region" description="Basic and acidic residues" evidence="4">
    <location>
        <begin position="371"/>
        <end position="382"/>
    </location>
</feature>
<dbReference type="InterPro" id="IPR013342">
    <property type="entry name" value="Mandelate_racemase_C"/>
</dbReference>
<dbReference type="EMBL" id="QQNH01000048">
    <property type="protein sequence ID" value="RDE07624.1"/>
    <property type="molecule type" value="Genomic_DNA"/>
</dbReference>
<dbReference type="CDD" id="cd03316">
    <property type="entry name" value="MR_like"/>
    <property type="match status" value="1"/>
</dbReference>
<dbReference type="PANTHER" id="PTHR13794:SF58">
    <property type="entry name" value="MITOCHONDRIAL ENOLASE SUPERFAMILY MEMBER 1"/>
    <property type="match status" value="1"/>
</dbReference>
<evidence type="ECO:0000256" key="3">
    <source>
        <dbReference type="ARBA" id="ARBA00022842"/>
    </source>
</evidence>
<dbReference type="OrthoDB" id="9802699at2"/>
<evidence type="ECO:0000256" key="4">
    <source>
        <dbReference type="SAM" id="MobiDB-lite"/>
    </source>
</evidence>
<name>A0A369VYZ8_9HYPH</name>
<dbReference type="InterPro" id="IPR036849">
    <property type="entry name" value="Enolase-like_C_sf"/>
</dbReference>
<dbReference type="SFLD" id="SFLDS00001">
    <property type="entry name" value="Enolase"/>
    <property type="match status" value="1"/>
</dbReference>
<keyword evidence="2" id="KW-0479">Metal-binding</keyword>
<evidence type="ECO:0000256" key="2">
    <source>
        <dbReference type="ARBA" id="ARBA00022723"/>
    </source>
</evidence>
<dbReference type="Pfam" id="PF02746">
    <property type="entry name" value="MR_MLE_N"/>
    <property type="match status" value="1"/>
</dbReference>
<dbReference type="PROSITE" id="PS00908">
    <property type="entry name" value="MR_MLE_1"/>
    <property type="match status" value="1"/>
</dbReference>
<comment type="caution">
    <text evidence="6">The sequence shown here is derived from an EMBL/GenBank/DDBJ whole genome shotgun (WGS) entry which is preliminary data.</text>
</comment>
<dbReference type="GO" id="GO:0009063">
    <property type="term" value="P:amino acid catabolic process"/>
    <property type="evidence" value="ECO:0007669"/>
    <property type="project" value="InterPro"/>
</dbReference>
<proteinExistence type="predicted"/>
<gene>
    <name evidence="6" type="ORF">DVH29_15750</name>
</gene>
<dbReference type="SUPFAM" id="SSF51604">
    <property type="entry name" value="Enolase C-terminal domain-like"/>
    <property type="match status" value="1"/>
</dbReference>
<dbReference type="InterPro" id="IPR029017">
    <property type="entry name" value="Enolase-like_N"/>
</dbReference>
<dbReference type="AlphaFoldDB" id="A0A369VYZ8"/>
<dbReference type="GO" id="GO:0016052">
    <property type="term" value="P:carbohydrate catabolic process"/>
    <property type="evidence" value="ECO:0007669"/>
    <property type="project" value="TreeGrafter"/>
</dbReference>
<evidence type="ECO:0000256" key="1">
    <source>
        <dbReference type="ARBA" id="ARBA00001946"/>
    </source>
</evidence>
<dbReference type="GO" id="GO:0016836">
    <property type="term" value="F:hydro-lyase activity"/>
    <property type="evidence" value="ECO:0007669"/>
    <property type="project" value="TreeGrafter"/>
</dbReference>
<dbReference type="SMART" id="SM00922">
    <property type="entry name" value="MR_MLE"/>
    <property type="match status" value="1"/>
</dbReference>
<evidence type="ECO:0000259" key="5">
    <source>
        <dbReference type="SMART" id="SM00922"/>
    </source>
</evidence>
<dbReference type="SUPFAM" id="SSF54826">
    <property type="entry name" value="Enolase N-terminal domain-like"/>
    <property type="match status" value="1"/>
</dbReference>
<dbReference type="Pfam" id="PF13378">
    <property type="entry name" value="MR_MLE_C"/>
    <property type="match status" value="1"/>
</dbReference>
<dbReference type="Gene3D" id="3.30.390.10">
    <property type="entry name" value="Enolase-like, N-terminal domain"/>
    <property type="match status" value="1"/>
</dbReference>
<dbReference type="InterPro" id="IPR013341">
    <property type="entry name" value="Mandelate_racemase_N_dom"/>
</dbReference>
<organism evidence="6 7">
    <name type="scientific">Pelagibacterium lacus</name>
    <dbReference type="NCBI Taxonomy" id="2282655"/>
    <lineage>
        <taxon>Bacteria</taxon>
        <taxon>Pseudomonadati</taxon>
        <taxon>Pseudomonadota</taxon>
        <taxon>Alphaproteobacteria</taxon>
        <taxon>Hyphomicrobiales</taxon>
        <taxon>Devosiaceae</taxon>
        <taxon>Pelagibacterium</taxon>
    </lineage>
</organism>